<dbReference type="AlphaFoldDB" id="A0A448PFX6"/>
<dbReference type="RefSeq" id="WP_126416920.1">
    <property type="nucleotide sequence ID" value="NZ_LR134476.1"/>
</dbReference>
<name>A0A448PFX6_9ACTO</name>
<accession>A0A448PFX6</accession>
<dbReference type="KEGG" id="tbw:NCTC13354_01584"/>
<protein>
    <submittedName>
        <fullName evidence="1">Uncharacterized protein</fullName>
    </submittedName>
</protein>
<dbReference type="EMBL" id="LR134476">
    <property type="protein sequence ID" value="VEI13861.1"/>
    <property type="molecule type" value="Genomic_DNA"/>
</dbReference>
<evidence type="ECO:0000313" key="1">
    <source>
        <dbReference type="EMBL" id="VEI13861.1"/>
    </source>
</evidence>
<keyword evidence="2" id="KW-1185">Reference proteome</keyword>
<dbReference type="OrthoDB" id="3268093at2"/>
<sequence>MSELHIEIGELIEAGINIYDTDEAYQEAKVRGYRLLPRLIERDPNGYLDLVFSWFDGEGVVAA</sequence>
<reference evidence="1 2" key="1">
    <citation type="submission" date="2018-12" db="EMBL/GenBank/DDBJ databases">
        <authorList>
            <consortium name="Pathogen Informatics"/>
        </authorList>
    </citation>
    <scope>NUCLEOTIDE SEQUENCE [LARGE SCALE GENOMIC DNA]</scope>
    <source>
        <strain evidence="1 2">NCTC13354</strain>
    </source>
</reference>
<gene>
    <name evidence="1" type="ORF">NCTC13354_01584</name>
</gene>
<proteinExistence type="predicted"/>
<evidence type="ECO:0000313" key="2">
    <source>
        <dbReference type="Proteomes" id="UP000269542"/>
    </source>
</evidence>
<organism evidence="1 2">
    <name type="scientific">Trueperella bialowiezensis</name>
    <dbReference type="NCBI Taxonomy" id="312285"/>
    <lineage>
        <taxon>Bacteria</taxon>
        <taxon>Bacillati</taxon>
        <taxon>Actinomycetota</taxon>
        <taxon>Actinomycetes</taxon>
        <taxon>Actinomycetales</taxon>
        <taxon>Actinomycetaceae</taxon>
        <taxon>Trueperella</taxon>
    </lineage>
</organism>
<dbReference type="Proteomes" id="UP000269542">
    <property type="component" value="Chromosome"/>
</dbReference>